<dbReference type="Proteomes" id="UP000308632">
    <property type="component" value="Unassembled WGS sequence"/>
</dbReference>
<dbReference type="RefSeq" id="WP_137300660.1">
    <property type="nucleotide sequence ID" value="NZ_BMVD01000001.1"/>
</dbReference>
<dbReference type="AlphaFoldDB" id="A0A4U5X2P5"/>
<evidence type="ECO:0000313" key="2">
    <source>
        <dbReference type="Proteomes" id="UP000308632"/>
    </source>
</evidence>
<proteinExistence type="predicted"/>
<organism evidence="1 2">
    <name type="scientific">Streptomyces galbus</name>
    <dbReference type="NCBI Taxonomy" id="33898"/>
    <lineage>
        <taxon>Bacteria</taxon>
        <taxon>Bacillati</taxon>
        <taxon>Actinomycetota</taxon>
        <taxon>Actinomycetes</taxon>
        <taxon>Kitasatosporales</taxon>
        <taxon>Streptomycetaceae</taxon>
        <taxon>Streptomyces</taxon>
    </lineage>
</organism>
<evidence type="ECO:0000313" key="1">
    <source>
        <dbReference type="EMBL" id="TKT08702.1"/>
    </source>
</evidence>
<dbReference type="EMBL" id="SZPR01000012">
    <property type="protein sequence ID" value="TKT08702.1"/>
    <property type="molecule type" value="Genomic_DNA"/>
</dbReference>
<sequence>MSAPAAVARLTRDLTDGLGGAPGEDLLTRLDHVPADHSPLFAPDPSVLLPGIRTLVSAALARWAG</sequence>
<protein>
    <submittedName>
        <fullName evidence="1">Uncharacterized protein</fullName>
    </submittedName>
</protein>
<comment type="caution">
    <text evidence="1">The sequence shown here is derived from an EMBL/GenBank/DDBJ whole genome shotgun (WGS) entry which is preliminary data.</text>
</comment>
<reference evidence="1 2" key="1">
    <citation type="submission" date="2019-04" db="EMBL/GenBank/DDBJ databases">
        <title>Streptomyces lasaliensis sp.nov., an Actinomycete isolated from soil which produces the polyether antibiotic lasalocid.</title>
        <authorList>
            <person name="Erwin G."/>
            <person name="Haber C."/>
        </authorList>
    </citation>
    <scope>NUCLEOTIDE SEQUENCE [LARGE SCALE GENOMIC DNA]</scope>
    <source>
        <strain evidence="1 2">DSM 40089</strain>
    </source>
</reference>
<name>A0A4U5X2P5_STRGB</name>
<accession>A0A4U5X2P5</accession>
<gene>
    <name evidence="1" type="ORF">E4U92_13755</name>
</gene>